<evidence type="ECO:0000256" key="8">
    <source>
        <dbReference type="SAM" id="Phobius"/>
    </source>
</evidence>
<dbReference type="PANTHER" id="PTHR33908:SF3">
    <property type="entry name" value="UNDECAPRENYL PHOSPHATE-ALPHA-4-AMINO-4-DEOXY-L-ARABINOSE ARABINOSYL TRANSFERASE"/>
    <property type="match status" value="1"/>
</dbReference>
<feature type="transmembrane region" description="Helical" evidence="8">
    <location>
        <begin position="299"/>
        <end position="317"/>
    </location>
</feature>
<feature type="transmembrane region" description="Helical" evidence="8">
    <location>
        <begin position="357"/>
        <end position="374"/>
    </location>
</feature>
<reference evidence="10 11" key="1">
    <citation type="journal article" date="2015" name="Nature">
        <title>rRNA introns, odd ribosomes, and small enigmatic genomes across a large radiation of phyla.</title>
        <authorList>
            <person name="Brown C.T."/>
            <person name="Hug L.A."/>
            <person name="Thomas B.C."/>
            <person name="Sharon I."/>
            <person name="Castelle C.J."/>
            <person name="Singh A."/>
            <person name="Wilkins M.J."/>
            <person name="Williams K.H."/>
            <person name="Banfield J.F."/>
        </authorList>
    </citation>
    <scope>NUCLEOTIDE SEQUENCE [LARGE SCALE GENOMIC DNA]</scope>
</reference>
<dbReference type="EMBL" id="LCFP01000002">
    <property type="protein sequence ID" value="KKS98388.1"/>
    <property type="molecule type" value="Genomic_DNA"/>
</dbReference>
<keyword evidence="5 8" id="KW-0812">Transmembrane</keyword>
<dbReference type="GO" id="GO:0010041">
    <property type="term" value="P:response to iron(III) ion"/>
    <property type="evidence" value="ECO:0007669"/>
    <property type="project" value="TreeGrafter"/>
</dbReference>
<evidence type="ECO:0000256" key="2">
    <source>
        <dbReference type="ARBA" id="ARBA00022475"/>
    </source>
</evidence>
<dbReference type="Pfam" id="PF13231">
    <property type="entry name" value="PMT_2"/>
    <property type="match status" value="1"/>
</dbReference>
<evidence type="ECO:0000256" key="5">
    <source>
        <dbReference type="ARBA" id="ARBA00022692"/>
    </source>
</evidence>
<feature type="transmembrane region" description="Helical" evidence="8">
    <location>
        <begin position="271"/>
        <end position="287"/>
    </location>
</feature>
<keyword evidence="6 8" id="KW-1133">Transmembrane helix</keyword>
<evidence type="ECO:0000256" key="7">
    <source>
        <dbReference type="ARBA" id="ARBA00023136"/>
    </source>
</evidence>
<evidence type="ECO:0000313" key="10">
    <source>
        <dbReference type="EMBL" id="KKS98388.1"/>
    </source>
</evidence>
<keyword evidence="4 10" id="KW-0808">Transferase</keyword>
<feature type="domain" description="Glycosyltransferase RgtA/B/C/D-like" evidence="9">
    <location>
        <begin position="74"/>
        <end position="228"/>
    </location>
</feature>
<dbReference type="STRING" id="1618443.UV73_C0002G0102"/>
<keyword evidence="7 8" id="KW-0472">Membrane</keyword>
<dbReference type="GO" id="GO:0005886">
    <property type="term" value="C:plasma membrane"/>
    <property type="evidence" value="ECO:0007669"/>
    <property type="project" value="UniProtKB-SubCell"/>
</dbReference>
<proteinExistence type="predicted"/>
<feature type="transmembrane region" description="Helical" evidence="8">
    <location>
        <begin position="20"/>
        <end position="36"/>
    </location>
</feature>
<comment type="subcellular location">
    <subcellularLocation>
        <location evidence="1">Cell membrane</location>
        <topology evidence="1">Multi-pass membrane protein</topology>
    </subcellularLocation>
</comment>
<feature type="transmembrane region" description="Helical" evidence="8">
    <location>
        <begin position="323"/>
        <end position="345"/>
    </location>
</feature>
<evidence type="ECO:0000256" key="1">
    <source>
        <dbReference type="ARBA" id="ARBA00004651"/>
    </source>
</evidence>
<dbReference type="Proteomes" id="UP000034894">
    <property type="component" value="Unassembled WGS sequence"/>
</dbReference>
<feature type="transmembrane region" description="Helical" evidence="8">
    <location>
        <begin position="170"/>
        <end position="191"/>
    </location>
</feature>
<dbReference type="PANTHER" id="PTHR33908">
    <property type="entry name" value="MANNOSYLTRANSFERASE YKCB-RELATED"/>
    <property type="match status" value="1"/>
</dbReference>
<name>A0A0G1GHW8_9BACT</name>
<evidence type="ECO:0000259" key="9">
    <source>
        <dbReference type="Pfam" id="PF13231"/>
    </source>
</evidence>
<dbReference type="GO" id="GO:0009103">
    <property type="term" value="P:lipopolysaccharide biosynthetic process"/>
    <property type="evidence" value="ECO:0007669"/>
    <property type="project" value="UniProtKB-ARBA"/>
</dbReference>
<keyword evidence="2" id="KW-1003">Cell membrane</keyword>
<comment type="caution">
    <text evidence="10">The sequence shown here is derived from an EMBL/GenBank/DDBJ whole genome shotgun (WGS) entry which is preliminary data.</text>
</comment>
<evidence type="ECO:0000256" key="4">
    <source>
        <dbReference type="ARBA" id="ARBA00022679"/>
    </source>
</evidence>
<feature type="transmembrane region" description="Helical" evidence="8">
    <location>
        <begin position="211"/>
        <end position="234"/>
    </location>
</feature>
<evidence type="ECO:0000313" key="11">
    <source>
        <dbReference type="Proteomes" id="UP000034894"/>
    </source>
</evidence>
<feature type="transmembrane region" description="Helical" evidence="8">
    <location>
        <begin position="147"/>
        <end position="163"/>
    </location>
</feature>
<keyword evidence="3 10" id="KW-0328">Glycosyltransferase</keyword>
<protein>
    <submittedName>
        <fullName evidence="10">Dolichyl-phosphate-mannose-protein mannosyltransferase family protein</fullName>
    </submittedName>
</protein>
<dbReference type="GO" id="GO:0016763">
    <property type="term" value="F:pentosyltransferase activity"/>
    <property type="evidence" value="ECO:0007669"/>
    <property type="project" value="TreeGrafter"/>
</dbReference>
<feature type="transmembrane region" description="Helical" evidence="8">
    <location>
        <begin position="97"/>
        <end position="115"/>
    </location>
</feature>
<sequence length="487" mass="57689">MSIKIYIRHIPVLINKHKVFFLIFCLTSVLFIGFLYRDPLSDWDECIYAEYAKEMKLTGNFWTYTWNGNPILEKPPLYGWLMQIPYLWGINEFTSRISSVIFSLGILTLIYFFASKYMSRKIALMAVLIYLASPTNLNYAVKVNTDIGFTFWLNLYAFLIIFSGRRLLTLSVAAFSLTLATLHKGLSSLFFLSVMPVIDIYQRKKQVSSNFLLLFVIVFSLIIPWHIYQFLIWKNGFSNTYLTEHLFIRFFNNIFLHKNLFYYPVVLARDFFPWWMILVIFCYQYFRKEIKLSQFYEKYFPNVFLMTAIPGLFFMAARTQVKWYLMPLYPLISILLAVILNRYFLKMNLKLQTVIKILLISNVIYSFLLIIQPFRFKKNVSPSTESFRYINNLPQKSFNYLVESNYRQIYNKPPVRTIPAQFIYGEKPCSVFYSGKKVNLFYHPDEFAAALETKSGLYLFSKSDKSLLGKITLKYIFQNEDYGLILR</sequence>
<organism evidence="10 11">
    <name type="scientific">Candidatus Gottesmanbacteria bacterium GW2011_GWA2_43_14</name>
    <dbReference type="NCBI Taxonomy" id="1618443"/>
    <lineage>
        <taxon>Bacteria</taxon>
        <taxon>Candidatus Gottesmaniibacteriota</taxon>
    </lineage>
</organism>
<dbReference type="InterPro" id="IPR038731">
    <property type="entry name" value="RgtA/B/C-like"/>
</dbReference>
<dbReference type="InterPro" id="IPR050297">
    <property type="entry name" value="LipidA_mod_glycosyltrf_83"/>
</dbReference>
<evidence type="ECO:0000256" key="3">
    <source>
        <dbReference type="ARBA" id="ARBA00022676"/>
    </source>
</evidence>
<gene>
    <name evidence="10" type="ORF">UV73_C0002G0102</name>
</gene>
<dbReference type="AlphaFoldDB" id="A0A0G1GHW8"/>
<evidence type="ECO:0000256" key="6">
    <source>
        <dbReference type="ARBA" id="ARBA00022989"/>
    </source>
</evidence>
<accession>A0A0G1GHW8</accession>